<keyword evidence="1" id="KW-0472">Membrane</keyword>
<proteinExistence type="predicted"/>
<dbReference type="Proteomes" id="UP000600865">
    <property type="component" value="Unassembled WGS sequence"/>
</dbReference>
<keyword evidence="1" id="KW-0812">Transmembrane</keyword>
<sequence>MTDQANRPTVTKIGVITAILAFALPFLADRWIVAAMSDVKASGIGTVIGMAVYTAAPFLLLDSAMRPRRRVRLALWAGLALTTIVWLAFAQTGRAAQTDPAAGNAHVGFFMLTMIWPALSVVLMGVAAKVGEPSHDA</sequence>
<evidence type="ECO:0000313" key="3">
    <source>
        <dbReference type="Proteomes" id="UP000600865"/>
    </source>
</evidence>
<accession>A0A918NE31</accession>
<evidence type="ECO:0000256" key="1">
    <source>
        <dbReference type="SAM" id="Phobius"/>
    </source>
</evidence>
<keyword evidence="3" id="KW-1185">Reference proteome</keyword>
<reference evidence="2 3" key="1">
    <citation type="journal article" date="2014" name="Int. J. Syst. Evol. Microbiol.">
        <title>Complete genome sequence of Corynebacterium casei LMG S-19264T (=DSM 44701T), isolated from a smear-ripened cheese.</title>
        <authorList>
            <consortium name="US DOE Joint Genome Institute (JGI-PGF)"/>
            <person name="Walter F."/>
            <person name="Albersmeier A."/>
            <person name="Kalinowski J."/>
            <person name="Ruckert C."/>
        </authorList>
    </citation>
    <scope>NUCLEOTIDE SEQUENCE [LARGE SCALE GENOMIC DNA]</scope>
    <source>
        <strain evidence="2 3">KCTC 23968</strain>
    </source>
</reference>
<name>A0A918NE31_9PROT</name>
<feature type="transmembrane region" description="Helical" evidence="1">
    <location>
        <begin position="73"/>
        <end position="89"/>
    </location>
</feature>
<gene>
    <name evidence="2" type="ORF">GCM10011309_12060</name>
</gene>
<feature type="transmembrane region" description="Helical" evidence="1">
    <location>
        <begin position="39"/>
        <end position="61"/>
    </location>
</feature>
<feature type="transmembrane region" description="Helical" evidence="1">
    <location>
        <begin position="12"/>
        <end position="33"/>
    </location>
</feature>
<feature type="transmembrane region" description="Helical" evidence="1">
    <location>
        <begin position="109"/>
        <end position="128"/>
    </location>
</feature>
<dbReference type="RefSeq" id="WP_189582727.1">
    <property type="nucleotide sequence ID" value="NZ_BMYV01000001.1"/>
</dbReference>
<keyword evidence="1" id="KW-1133">Transmembrane helix</keyword>
<protein>
    <submittedName>
        <fullName evidence="2">Uncharacterized protein</fullName>
    </submittedName>
</protein>
<evidence type="ECO:0000313" key="2">
    <source>
        <dbReference type="EMBL" id="GGX63632.1"/>
    </source>
</evidence>
<organism evidence="2 3">
    <name type="scientific">Litorimonas cladophorae</name>
    <dbReference type="NCBI Taxonomy" id="1220491"/>
    <lineage>
        <taxon>Bacteria</taxon>
        <taxon>Pseudomonadati</taxon>
        <taxon>Pseudomonadota</taxon>
        <taxon>Alphaproteobacteria</taxon>
        <taxon>Maricaulales</taxon>
        <taxon>Robiginitomaculaceae</taxon>
    </lineage>
</organism>
<dbReference type="EMBL" id="BMYV01000001">
    <property type="protein sequence ID" value="GGX63632.1"/>
    <property type="molecule type" value="Genomic_DNA"/>
</dbReference>
<dbReference type="AlphaFoldDB" id="A0A918NE31"/>
<comment type="caution">
    <text evidence="2">The sequence shown here is derived from an EMBL/GenBank/DDBJ whole genome shotgun (WGS) entry which is preliminary data.</text>
</comment>